<evidence type="ECO:0000313" key="6">
    <source>
        <dbReference type="Proteomes" id="UP001355056"/>
    </source>
</evidence>
<accession>A0ABU7YZ13</accession>
<feature type="region of interest" description="Disordered" evidence="3">
    <location>
        <begin position="1"/>
        <end position="32"/>
    </location>
</feature>
<dbReference type="Gene3D" id="3.30.450.40">
    <property type="match status" value="1"/>
</dbReference>
<proteinExistence type="predicted"/>
<dbReference type="PANTHER" id="PTHR45138:SF9">
    <property type="entry name" value="DIGUANYLATE CYCLASE DGCM-RELATED"/>
    <property type="match status" value="1"/>
</dbReference>
<keyword evidence="5" id="KW-0808">Transferase</keyword>
<dbReference type="InterPro" id="IPR043128">
    <property type="entry name" value="Rev_trsase/Diguanyl_cyclase"/>
</dbReference>
<evidence type="ECO:0000256" key="3">
    <source>
        <dbReference type="SAM" id="MobiDB-lite"/>
    </source>
</evidence>
<dbReference type="CDD" id="cd01949">
    <property type="entry name" value="GGDEF"/>
    <property type="match status" value="1"/>
</dbReference>
<dbReference type="EMBL" id="JAXGFP010000004">
    <property type="protein sequence ID" value="MEG3184205.1"/>
    <property type="molecule type" value="Genomic_DNA"/>
</dbReference>
<dbReference type="RefSeq" id="WP_332616707.1">
    <property type="nucleotide sequence ID" value="NZ_JAXGFP010000004.1"/>
</dbReference>
<gene>
    <name evidence="5" type="ORF">SNE34_09300</name>
</gene>
<dbReference type="PANTHER" id="PTHR45138">
    <property type="entry name" value="REGULATORY COMPONENTS OF SENSORY TRANSDUCTION SYSTEM"/>
    <property type="match status" value="1"/>
</dbReference>
<dbReference type="InterPro" id="IPR029787">
    <property type="entry name" value="Nucleotide_cyclase"/>
</dbReference>
<dbReference type="InterPro" id="IPR050469">
    <property type="entry name" value="Diguanylate_Cyclase"/>
</dbReference>
<dbReference type="Proteomes" id="UP001355056">
    <property type="component" value="Unassembled WGS sequence"/>
</dbReference>
<dbReference type="SUPFAM" id="SSF55073">
    <property type="entry name" value="Nucleotide cyclase"/>
    <property type="match status" value="1"/>
</dbReference>
<feature type="compositionally biased region" description="Pro residues" evidence="3">
    <location>
        <begin position="1"/>
        <end position="11"/>
    </location>
</feature>
<dbReference type="GO" id="GO:0052621">
    <property type="term" value="F:diguanylate cyclase activity"/>
    <property type="evidence" value="ECO:0007669"/>
    <property type="project" value="UniProtKB-EC"/>
</dbReference>
<evidence type="ECO:0000259" key="4">
    <source>
        <dbReference type="PROSITE" id="PS50887"/>
    </source>
</evidence>
<dbReference type="Pfam" id="PF00990">
    <property type="entry name" value="GGDEF"/>
    <property type="match status" value="1"/>
</dbReference>
<dbReference type="SMART" id="SM00267">
    <property type="entry name" value="GGDEF"/>
    <property type="match status" value="1"/>
</dbReference>
<organism evidence="5 6">
    <name type="scientific">Novilysobacter erysipheiresistens</name>
    <dbReference type="NCBI Taxonomy" id="1749332"/>
    <lineage>
        <taxon>Bacteria</taxon>
        <taxon>Pseudomonadati</taxon>
        <taxon>Pseudomonadota</taxon>
        <taxon>Gammaproteobacteria</taxon>
        <taxon>Lysobacterales</taxon>
        <taxon>Lysobacteraceae</taxon>
        <taxon>Novilysobacter</taxon>
    </lineage>
</organism>
<feature type="domain" description="GGDEF" evidence="4">
    <location>
        <begin position="223"/>
        <end position="351"/>
    </location>
</feature>
<protein>
    <recommendedName>
        <fullName evidence="1">diguanylate cyclase</fullName>
        <ecNumber evidence="1">2.7.7.65</ecNumber>
    </recommendedName>
</protein>
<comment type="caution">
    <text evidence="5">The sequence shown here is derived from an EMBL/GenBank/DDBJ whole genome shotgun (WGS) entry which is preliminary data.</text>
</comment>
<sequence length="356" mass="38705">MPVSAPTPVPHLPTAGAAEPARADDAGHRSSAGNRQALDDVVRLAAIVCNTPAAGLALVERDRFRFKARVGLDVASVARQHALSEHALREPDRLLLVEDIAGDARFDGFPIRLGGRRARFYAGRAVCDTAGHALGALCVYDVRPRGLDPSQQEGLGILARQAQRLLELDRHARERQRELSEHRSMARTLEHRATHDSLTGLLNRDALAQLRADPAALARLQAAPYCLMLLDIDHFKQVNDRHGHLIGDRALREVALTVAGTIRDTDVAVRFGGEEFLVVLPATALANAAEIAERIRHNVATSVLPFRLTLSAGVAAGDPERDRPEEVFARADQALYRAKAGGRDRVVADDTLRLND</sequence>
<dbReference type="Gene3D" id="3.30.70.270">
    <property type="match status" value="1"/>
</dbReference>
<keyword evidence="6" id="KW-1185">Reference proteome</keyword>
<evidence type="ECO:0000256" key="2">
    <source>
        <dbReference type="ARBA" id="ARBA00034247"/>
    </source>
</evidence>
<reference evidence="5 6" key="1">
    <citation type="journal article" date="2016" name="Int. J. Syst. Evol. Microbiol.">
        <title>Lysobacter erysipheiresistens sp. nov., an antagonist of powdery mildew, isolated from tobacco-cultivated soil.</title>
        <authorList>
            <person name="Xie B."/>
            <person name="Li T."/>
            <person name="Lin X."/>
            <person name="Wang C.J."/>
            <person name="Chen Y.J."/>
            <person name="Liu W.J."/>
            <person name="Zhao Z.W."/>
        </authorList>
    </citation>
    <scope>NUCLEOTIDE SEQUENCE [LARGE SCALE GENOMIC DNA]</scope>
    <source>
        <strain evidence="5 6">RS-LYSO-3</strain>
    </source>
</reference>
<name>A0ABU7YZ13_9GAMM</name>
<keyword evidence="5" id="KW-0548">Nucleotidyltransferase</keyword>
<dbReference type="InterPro" id="IPR029016">
    <property type="entry name" value="GAF-like_dom_sf"/>
</dbReference>
<dbReference type="SUPFAM" id="SSF55781">
    <property type="entry name" value="GAF domain-like"/>
    <property type="match status" value="1"/>
</dbReference>
<evidence type="ECO:0000256" key="1">
    <source>
        <dbReference type="ARBA" id="ARBA00012528"/>
    </source>
</evidence>
<dbReference type="EC" id="2.7.7.65" evidence="1"/>
<evidence type="ECO:0000313" key="5">
    <source>
        <dbReference type="EMBL" id="MEG3184205.1"/>
    </source>
</evidence>
<comment type="catalytic activity">
    <reaction evidence="2">
        <text>2 GTP = 3',3'-c-di-GMP + 2 diphosphate</text>
        <dbReference type="Rhea" id="RHEA:24898"/>
        <dbReference type="ChEBI" id="CHEBI:33019"/>
        <dbReference type="ChEBI" id="CHEBI:37565"/>
        <dbReference type="ChEBI" id="CHEBI:58805"/>
        <dbReference type="EC" id="2.7.7.65"/>
    </reaction>
</comment>
<dbReference type="PROSITE" id="PS50887">
    <property type="entry name" value="GGDEF"/>
    <property type="match status" value="1"/>
</dbReference>
<dbReference type="NCBIfam" id="TIGR00254">
    <property type="entry name" value="GGDEF"/>
    <property type="match status" value="1"/>
</dbReference>
<dbReference type="InterPro" id="IPR000160">
    <property type="entry name" value="GGDEF_dom"/>
</dbReference>